<feature type="chain" id="PRO_5010307987" evidence="1">
    <location>
        <begin position="24"/>
        <end position="209"/>
    </location>
</feature>
<name>A0A1I7C5S7_9RHOB</name>
<dbReference type="Proteomes" id="UP000182466">
    <property type="component" value="Unassembled WGS sequence"/>
</dbReference>
<dbReference type="AlphaFoldDB" id="A0A1I7C5S7"/>
<evidence type="ECO:0000313" key="2">
    <source>
        <dbReference type="EMBL" id="SFT94780.1"/>
    </source>
</evidence>
<organism evidence="2 3">
    <name type="scientific">Sedimentitalea nanhaiensis</name>
    <dbReference type="NCBI Taxonomy" id="999627"/>
    <lineage>
        <taxon>Bacteria</taxon>
        <taxon>Pseudomonadati</taxon>
        <taxon>Pseudomonadota</taxon>
        <taxon>Alphaproteobacteria</taxon>
        <taxon>Rhodobacterales</taxon>
        <taxon>Paracoccaceae</taxon>
        <taxon>Sedimentitalea</taxon>
    </lineage>
</organism>
<proteinExistence type="predicted"/>
<feature type="signal peptide" evidence="1">
    <location>
        <begin position="1"/>
        <end position="23"/>
    </location>
</feature>
<evidence type="ECO:0000256" key="1">
    <source>
        <dbReference type="SAM" id="SignalP"/>
    </source>
</evidence>
<dbReference type="EMBL" id="FPAW01000014">
    <property type="protein sequence ID" value="SFT94780.1"/>
    <property type="molecule type" value="Genomic_DNA"/>
</dbReference>
<keyword evidence="1" id="KW-0732">Signal</keyword>
<reference evidence="2 3" key="1">
    <citation type="submission" date="2016-10" db="EMBL/GenBank/DDBJ databases">
        <authorList>
            <person name="de Groot N.N."/>
        </authorList>
    </citation>
    <scope>NUCLEOTIDE SEQUENCE [LARGE SCALE GENOMIC DNA]</scope>
    <source>
        <strain evidence="2 3">CGMCC 1.10959</strain>
    </source>
</reference>
<sequence length="209" mass="23111">MRHSRVKSVIASLILLVSAAPVASDYGPMTLFQLLMANDVAVRGDVTNLEDARYEIELAYNFRQSEVPKSLGVIRFDSYPPETRTGDFDVGQFIVLFAVAEGEGLVRPLGRAGEGEIRRDADYVYVQALSRPPTTLTRTRSEDGTYAAYRIDARLFDQAVEGFYGCYRPTGPGRIERICSSDAQESYRGGSWLAGHLSKIAERMIGGED</sequence>
<accession>A0A1I7C5S7</accession>
<evidence type="ECO:0000313" key="3">
    <source>
        <dbReference type="Proteomes" id="UP000182466"/>
    </source>
</evidence>
<protein>
    <submittedName>
        <fullName evidence="2">Uncharacterized protein</fullName>
    </submittedName>
</protein>
<gene>
    <name evidence="2" type="ORF">SAMN05216236_11493</name>
</gene>
<dbReference type="STRING" id="999627.SAMN05216236_11493"/>
<keyword evidence="3" id="KW-1185">Reference proteome</keyword>